<evidence type="ECO:0000256" key="1">
    <source>
        <dbReference type="SAM" id="SignalP"/>
    </source>
</evidence>
<reference evidence="2 3" key="1">
    <citation type="submission" date="2018-03" db="EMBL/GenBank/DDBJ databases">
        <title>Rhodobacter blasticus.</title>
        <authorList>
            <person name="Meyer T.E."/>
            <person name="Miller S."/>
            <person name="Lodha T."/>
            <person name="Gandham S."/>
            <person name="Chintalapati S."/>
            <person name="Chintalapati V.R."/>
        </authorList>
    </citation>
    <scope>NUCLEOTIDE SEQUENCE [LARGE SCALE GENOMIC DNA]</scope>
    <source>
        <strain evidence="2 3">DSM 2131</strain>
    </source>
</reference>
<evidence type="ECO:0000313" key="2">
    <source>
        <dbReference type="EMBL" id="PTE16629.1"/>
    </source>
</evidence>
<dbReference type="Proteomes" id="UP000241362">
    <property type="component" value="Unassembled WGS sequence"/>
</dbReference>
<keyword evidence="1" id="KW-0732">Signal</keyword>
<evidence type="ECO:0008006" key="4">
    <source>
        <dbReference type="Google" id="ProtNLM"/>
    </source>
</evidence>
<accession>A0A2T4JFE1</accession>
<organism evidence="2 3">
    <name type="scientific">Fuscovulum blasticum DSM 2131</name>
    <dbReference type="NCBI Taxonomy" id="1188250"/>
    <lineage>
        <taxon>Bacteria</taxon>
        <taxon>Pseudomonadati</taxon>
        <taxon>Pseudomonadota</taxon>
        <taxon>Alphaproteobacteria</taxon>
        <taxon>Rhodobacterales</taxon>
        <taxon>Paracoccaceae</taxon>
        <taxon>Pseudogemmobacter</taxon>
    </lineage>
</organism>
<sequence>MIRAVLIALLLSASPAMAEVARVKGGEHPDFTRIVIEAAAAGDWRFGRTEDGYELALGPDVTGFDLSQAFEKIPRNRVSGLWRDPASGRLRLALSCACHAIAFEFRPGVIVVDIKTGAPPAGTAFENPIDPPAPALAPPDAPAGPAGYDWLAIWPGGAAHTPPSPARPAQGPLVKAATAAALDPLRRALLEQISRGVAQGVVEIARPARLPEGTGPRGAGPEGIRIALGELPGLRAATIRDPDLPLSALGLVCPDDTALSVADWGLTGPPAEQLGAARSGLLGEFDTPVSEAVLRATRAHVALGFGAEGRQILNLLDGPDDPDRARLRALTFLVDLEPAMPNPFKGLESCDTAAALWAALALAVGRPPPVSEIRALNTAAVARSFSALPAHLRHHLGPPLVALFLTVNDEETARRIKDAALRAPGPAAPEVALMDAGYQLATGDQARAGALADSVLKESGPGQDMAAVTRVEAAFQGDHSLPPDLPAALAAFRQEARGTAREGALTRALILASAMTGDFETSFALLPKAPQTGADLWQLAADGAGDGVFLAQAVAAAGQPPKVADTVAQAVAARLTELGFPAEALAWLGPLGPAADPVRLLAARARLQLRDARGALEALSGLSDAEAESLRAAAVLQLGDAEAAAAALDRAGDTAGRDRALIRAEDWPQVAQAGPEAWKAAAALVGPASAGATAPGPIARGAALADETARARATLKALLETTVAP</sequence>
<feature type="chain" id="PRO_5015457332" description="HEAT repeat domain-containing protein" evidence="1">
    <location>
        <begin position="19"/>
        <end position="725"/>
    </location>
</feature>
<feature type="signal peptide" evidence="1">
    <location>
        <begin position="1"/>
        <end position="18"/>
    </location>
</feature>
<dbReference type="RefSeq" id="WP_107671790.1">
    <property type="nucleotide sequence ID" value="NZ_PZKE01000001.1"/>
</dbReference>
<gene>
    <name evidence="2" type="ORF">C5F44_01905</name>
</gene>
<comment type="caution">
    <text evidence="2">The sequence shown here is derived from an EMBL/GenBank/DDBJ whole genome shotgun (WGS) entry which is preliminary data.</text>
</comment>
<protein>
    <recommendedName>
        <fullName evidence="4">HEAT repeat domain-containing protein</fullName>
    </recommendedName>
</protein>
<proteinExistence type="predicted"/>
<dbReference type="EMBL" id="PZKE01000001">
    <property type="protein sequence ID" value="PTE16629.1"/>
    <property type="molecule type" value="Genomic_DNA"/>
</dbReference>
<dbReference type="AlphaFoldDB" id="A0A2T4JFE1"/>
<evidence type="ECO:0000313" key="3">
    <source>
        <dbReference type="Proteomes" id="UP000241362"/>
    </source>
</evidence>
<name>A0A2T4JFE1_FUSBL</name>
<keyword evidence="3" id="KW-1185">Reference proteome</keyword>